<dbReference type="Pfam" id="PF25973">
    <property type="entry name" value="BSH_CzcB"/>
    <property type="match status" value="1"/>
</dbReference>
<feature type="domain" description="CzcB-like barrel-sandwich hybrid" evidence="2">
    <location>
        <begin position="67"/>
        <end position="244"/>
    </location>
</feature>
<dbReference type="STRING" id="1931241.BVH74_06070"/>
<dbReference type="AlphaFoldDB" id="A0A1V0B3I2"/>
<keyword evidence="1" id="KW-0175">Coiled coil</keyword>
<evidence type="ECO:0000313" key="3">
    <source>
        <dbReference type="EMBL" id="AQZ94344.1"/>
    </source>
</evidence>
<gene>
    <name evidence="3" type="ORF">BVH74_06070</name>
</gene>
<dbReference type="EMBL" id="CP020100">
    <property type="protein sequence ID" value="AQZ94344.1"/>
    <property type="molecule type" value="Genomic_DNA"/>
</dbReference>
<dbReference type="GO" id="GO:0015562">
    <property type="term" value="F:efflux transmembrane transporter activity"/>
    <property type="evidence" value="ECO:0007669"/>
    <property type="project" value="TreeGrafter"/>
</dbReference>
<dbReference type="GO" id="GO:1990281">
    <property type="term" value="C:efflux pump complex"/>
    <property type="evidence" value="ECO:0007669"/>
    <property type="project" value="TreeGrafter"/>
</dbReference>
<name>A0A1V0B3I2_9GAMM</name>
<protein>
    <recommendedName>
        <fullName evidence="2">CzcB-like barrel-sandwich hybrid domain-containing protein</fullName>
    </recommendedName>
</protein>
<dbReference type="RefSeq" id="WP_080049197.1">
    <property type="nucleotide sequence ID" value="NZ_CP020100.1"/>
</dbReference>
<proteinExistence type="predicted"/>
<evidence type="ECO:0000256" key="1">
    <source>
        <dbReference type="SAM" id="Coils"/>
    </source>
</evidence>
<organism evidence="3 4">
    <name type="scientific">Halopseudomonas phragmitis</name>
    <dbReference type="NCBI Taxonomy" id="1931241"/>
    <lineage>
        <taxon>Bacteria</taxon>
        <taxon>Pseudomonadati</taxon>
        <taxon>Pseudomonadota</taxon>
        <taxon>Gammaproteobacteria</taxon>
        <taxon>Pseudomonadales</taxon>
        <taxon>Pseudomonadaceae</taxon>
        <taxon>Halopseudomonas</taxon>
    </lineage>
</organism>
<dbReference type="SUPFAM" id="SSF111369">
    <property type="entry name" value="HlyD-like secretion proteins"/>
    <property type="match status" value="1"/>
</dbReference>
<feature type="coiled-coil region" evidence="1">
    <location>
        <begin position="164"/>
        <end position="212"/>
    </location>
</feature>
<keyword evidence="4" id="KW-1185">Reference proteome</keyword>
<dbReference type="PANTHER" id="PTHR30469:SF15">
    <property type="entry name" value="HLYD FAMILY OF SECRETION PROTEINS"/>
    <property type="match status" value="1"/>
</dbReference>
<evidence type="ECO:0000313" key="4">
    <source>
        <dbReference type="Proteomes" id="UP000243488"/>
    </source>
</evidence>
<dbReference type="Gene3D" id="1.10.287.470">
    <property type="entry name" value="Helix hairpin bin"/>
    <property type="match status" value="1"/>
</dbReference>
<dbReference type="KEGG" id="ppha:BVH74_06070"/>
<dbReference type="Gene3D" id="2.40.30.170">
    <property type="match status" value="1"/>
</dbReference>
<accession>A0A1V0B3I2</accession>
<evidence type="ECO:0000259" key="2">
    <source>
        <dbReference type="Pfam" id="PF25973"/>
    </source>
</evidence>
<dbReference type="InterPro" id="IPR058647">
    <property type="entry name" value="BSH_CzcB-like"/>
</dbReference>
<dbReference type="Proteomes" id="UP000243488">
    <property type="component" value="Chromosome"/>
</dbReference>
<dbReference type="PANTHER" id="PTHR30469">
    <property type="entry name" value="MULTIDRUG RESISTANCE PROTEIN MDTA"/>
    <property type="match status" value="1"/>
</dbReference>
<dbReference type="Gene3D" id="2.40.50.100">
    <property type="match status" value="1"/>
</dbReference>
<reference evidence="3 4" key="1">
    <citation type="submission" date="2017-03" db="EMBL/GenBank/DDBJ databases">
        <title>Complete genome sequence of the novel DNRA strain Pseudomonas sp. S-6-2 isolated from Chinese polluted river sediment. Journal of Biotechnology.</title>
        <authorList>
            <person name="Li J."/>
            <person name="Xiang F."/>
            <person name="Wang L."/>
            <person name="Xi L."/>
            <person name="Liu J."/>
        </authorList>
    </citation>
    <scope>NUCLEOTIDE SEQUENCE [LARGE SCALE GENOMIC DNA]</scope>
    <source>
        <strain evidence="3 4">S-6-2</strain>
    </source>
</reference>
<sequence>MRKRLIPILIIIFGLAVFLLLRLTRDVPDPVAPQERSWRVDVVEIRPDTFQPSLTLYGQIESPLRFTVVAPLAGRIAELPVRDGQQVSAGELLVALDEADILPRLQQARADLADAEAQLASEASIHSNDRQALELEKRIQGNAQKALERMRQLVERQLAPHAELDNAEDVLERAALTVANRQRNIDSYPSRRAALQARLERAKATLESMERDARRSRFSAPFDGVVSQVQIAVGDQVNANAALLALYPLDGLELRATLPQTHSQAYIDALARGERLQARSLETQPPLTLTLERIAGQADPRGVDAIFTLDQPTAALRVGNLLAISVSRPNQPDSVALPYSALYGNDTIYAVSEQRLQRIQVERLGETHGPDGERRVLLRSPQLQAGMRIVVTHLPNAMPGLKVDTGESAVEPEA</sequence>